<feature type="transmembrane region" description="Helical" evidence="1">
    <location>
        <begin position="188"/>
        <end position="205"/>
    </location>
</feature>
<keyword evidence="1" id="KW-0812">Transmembrane</keyword>
<keyword evidence="1" id="KW-1133">Transmembrane helix</keyword>
<dbReference type="EMBL" id="PFFQ01000013">
    <property type="protein sequence ID" value="PIW18267.1"/>
    <property type="molecule type" value="Genomic_DNA"/>
</dbReference>
<protein>
    <recommendedName>
        <fullName evidence="4">PepSY domain-containing protein</fullName>
    </recommendedName>
</protein>
<evidence type="ECO:0000313" key="2">
    <source>
        <dbReference type="EMBL" id="PIW18267.1"/>
    </source>
</evidence>
<feature type="transmembrane region" description="Helical" evidence="1">
    <location>
        <begin position="30"/>
        <end position="55"/>
    </location>
</feature>
<comment type="caution">
    <text evidence="2">The sequence shown here is derived from an EMBL/GenBank/DDBJ whole genome shotgun (WGS) entry which is preliminary data.</text>
</comment>
<dbReference type="InterPro" id="IPR005625">
    <property type="entry name" value="PepSY-ass_TM"/>
</dbReference>
<evidence type="ECO:0000313" key="3">
    <source>
        <dbReference type="Proteomes" id="UP000231019"/>
    </source>
</evidence>
<evidence type="ECO:0008006" key="4">
    <source>
        <dbReference type="Google" id="ProtNLM"/>
    </source>
</evidence>
<dbReference type="AlphaFoldDB" id="A0A2M7G855"/>
<dbReference type="Pfam" id="PF03929">
    <property type="entry name" value="PepSY_TM"/>
    <property type="match status" value="1"/>
</dbReference>
<proteinExistence type="predicted"/>
<gene>
    <name evidence="2" type="ORF">COW36_05730</name>
</gene>
<evidence type="ECO:0000256" key="1">
    <source>
        <dbReference type="SAM" id="Phobius"/>
    </source>
</evidence>
<organism evidence="2 3">
    <name type="scientific">bacterium (Candidatus Blackallbacteria) CG17_big_fil_post_rev_8_21_14_2_50_48_46</name>
    <dbReference type="NCBI Taxonomy" id="2014261"/>
    <lineage>
        <taxon>Bacteria</taxon>
        <taxon>Candidatus Blackallbacteria</taxon>
    </lineage>
</organism>
<reference evidence="2 3" key="1">
    <citation type="submission" date="2017-09" db="EMBL/GenBank/DDBJ databases">
        <title>Depth-based differentiation of microbial function through sediment-hosted aquifers and enrichment of novel symbionts in the deep terrestrial subsurface.</title>
        <authorList>
            <person name="Probst A.J."/>
            <person name="Ladd B."/>
            <person name="Jarett J.K."/>
            <person name="Geller-Mcgrath D.E."/>
            <person name="Sieber C.M."/>
            <person name="Emerson J.B."/>
            <person name="Anantharaman K."/>
            <person name="Thomas B.C."/>
            <person name="Malmstrom R."/>
            <person name="Stieglmeier M."/>
            <person name="Klingl A."/>
            <person name="Woyke T."/>
            <person name="Ryan C.M."/>
            <person name="Banfield J.F."/>
        </authorList>
    </citation>
    <scope>NUCLEOTIDE SEQUENCE [LARGE SCALE GENOMIC DNA]</scope>
    <source>
        <strain evidence="2">CG17_big_fil_post_rev_8_21_14_2_50_48_46</strain>
    </source>
</reference>
<name>A0A2M7G855_9BACT</name>
<keyword evidence="1" id="KW-0472">Membrane</keyword>
<sequence>MPLASVIMSVSRLFGYNLMKKFDRKLWMQIHGYLSIFFLPLACLFALSGTLYMWIEPQETSKQTFELSALTPIAPVTPELVKDLVLNELKSHKISAPQGELTQKGNRFLWGKKSGVQVQYQPSESNPQSATIKLSQPTFFGRLMAIHKGKGGTLLNSLTTGFAILLLGSYLSGLLLALKTTWMQKASLISLVAGVFVSVIAFIWGI</sequence>
<dbReference type="Proteomes" id="UP000231019">
    <property type="component" value="Unassembled WGS sequence"/>
</dbReference>
<accession>A0A2M7G855</accession>
<feature type="transmembrane region" description="Helical" evidence="1">
    <location>
        <begin position="154"/>
        <end position="176"/>
    </location>
</feature>